<organism evidence="1 2">
    <name type="scientific">Arabidopsis thaliana x Arabidopsis arenosa</name>
    <dbReference type="NCBI Taxonomy" id="1240361"/>
    <lineage>
        <taxon>Eukaryota</taxon>
        <taxon>Viridiplantae</taxon>
        <taxon>Streptophyta</taxon>
        <taxon>Embryophyta</taxon>
        <taxon>Tracheophyta</taxon>
        <taxon>Spermatophyta</taxon>
        <taxon>Magnoliopsida</taxon>
        <taxon>eudicotyledons</taxon>
        <taxon>Gunneridae</taxon>
        <taxon>Pentapetalae</taxon>
        <taxon>rosids</taxon>
        <taxon>malvids</taxon>
        <taxon>Brassicales</taxon>
        <taxon>Brassicaceae</taxon>
        <taxon>Camelineae</taxon>
        <taxon>Arabidopsis</taxon>
    </lineage>
</organism>
<dbReference type="Proteomes" id="UP000694240">
    <property type="component" value="Chromosome 2"/>
</dbReference>
<proteinExistence type="predicted"/>
<name>A0A8T2FX20_9BRAS</name>
<keyword evidence="2" id="KW-1185">Reference proteome</keyword>
<evidence type="ECO:0000313" key="2">
    <source>
        <dbReference type="Proteomes" id="UP000694240"/>
    </source>
</evidence>
<dbReference type="AlphaFoldDB" id="A0A8T2FX20"/>
<reference evidence="1 2" key="1">
    <citation type="submission" date="2020-12" db="EMBL/GenBank/DDBJ databases">
        <title>Concerted genomic and epigenomic changes stabilize Arabidopsis allopolyploids.</title>
        <authorList>
            <person name="Chen Z."/>
        </authorList>
    </citation>
    <scope>NUCLEOTIDE SEQUENCE [LARGE SCALE GENOMIC DNA]</scope>
    <source>
        <strain evidence="1">Allo738</strain>
        <tissue evidence="1">Leaf</tissue>
    </source>
</reference>
<accession>A0A8T2FX20</accession>
<gene>
    <name evidence="1" type="ORF">ISN45_At02g036360</name>
</gene>
<dbReference type="EMBL" id="JAEFBK010000002">
    <property type="protein sequence ID" value="KAG7639304.1"/>
    <property type="molecule type" value="Genomic_DNA"/>
</dbReference>
<sequence>MYNRKVHQPPVPVNLPITSKKHWDVHASTFSLCLQ</sequence>
<evidence type="ECO:0000313" key="1">
    <source>
        <dbReference type="EMBL" id="KAG7639304.1"/>
    </source>
</evidence>
<comment type="caution">
    <text evidence="1">The sequence shown here is derived from an EMBL/GenBank/DDBJ whole genome shotgun (WGS) entry which is preliminary data.</text>
</comment>
<protein>
    <submittedName>
        <fullName evidence="1">Uncharacterized protein</fullName>
    </submittedName>
</protein>